<evidence type="ECO:0000256" key="5">
    <source>
        <dbReference type="ARBA" id="ARBA00022679"/>
    </source>
</evidence>
<comment type="caution">
    <text evidence="19">The sequence shown here is derived from an EMBL/GenBank/DDBJ whole genome shotgun (WGS) entry which is preliminary data.</text>
</comment>
<dbReference type="InterPro" id="IPR013956">
    <property type="entry name" value="E3_ubiquit_lig_Bre1"/>
</dbReference>
<evidence type="ECO:0000256" key="1">
    <source>
        <dbReference type="ARBA" id="ARBA00000900"/>
    </source>
</evidence>
<evidence type="ECO:0000256" key="9">
    <source>
        <dbReference type="ARBA" id="ARBA00022833"/>
    </source>
</evidence>
<evidence type="ECO:0000256" key="4">
    <source>
        <dbReference type="ARBA" id="ARBA00005555"/>
    </source>
</evidence>
<organism evidence="19 20">
    <name type="scientific">Neodothiora populina</name>
    <dbReference type="NCBI Taxonomy" id="2781224"/>
    <lineage>
        <taxon>Eukaryota</taxon>
        <taxon>Fungi</taxon>
        <taxon>Dikarya</taxon>
        <taxon>Ascomycota</taxon>
        <taxon>Pezizomycotina</taxon>
        <taxon>Dothideomycetes</taxon>
        <taxon>Dothideomycetidae</taxon>
        <taxon>Dothideales</taxon>
        <taxon>Dothioraceae</taxon>
        <taxon>Neodothiora</taxon>
    </lineage>
</organism>
<gene>
    <name evidence="19" type="ORF">AAFC00_002973</name>
</gene>
<keyword evidence="20" id="KW-1185">Reference proteome</keyword>
<keyword evidence="11 15" id="KW-0175">Coiled coil</keyword>
<keyword evidence="8 15" id="KW-0833">Ubl conjugation pathway</keyword>
<feature type="region of interest" description="Disordered" evidence="17">
    <location>
        <begin position="1"/>
        <end position="38"/>
    </location>
</feature>
<proteinExistence type="inferred from homology"/>
<dbReference type="CDD" id="cd16499">
    <property type="entry name" value="RING-HC_Bre1-like"/>
    <property type="match status" value="1"/>
</dbReference>
<evidence type="ECO:0000256" key="16">
    <source>
        <dbReference type="SAM" id="Coils"/>
    </source>
</evidence>
<evidence type="ECO:0000313" key="20">
    <source>
        <dbReference type="Proteomes" id="UP001562354"/>
    </source>
</evidence>
<comment type="subcellular location">
    <subcellularLocation>
        <location evidence="2 15">Nucleus</location>
    </subcellularLocation>
</comment>
<evidence type="ECO:0000256" key="13">
    <source>
        <dbReference type="ARBA" id="ARBA00059679"/>
    </source>
</evidence>
<dbReference type="EC" id="2.3.2.27" evidence="15"/>
<evidence type="ECO:0000259" key="18">
    <source>
        <dbReference type="PROSITE" id="PS50089"/>
    </source>
</evidence>
<feature type="compositionally biased region" description="Polar residues" evidence="17">
    <location>
        <begin position="18"/>
        <end position="27"/>
    </location>
</feature>
<keyword evidence="10 15" id="KW-0156">Chromatin regulator</keyword>
<keyword evidence="7 14" id="KW-0863">Zinc-finger</keyword>
<dbReference type="InterPro" id="IPR013083">
    <property type="entry name" value="Znf_RING/FYVE/PHD"/>
</dbReference>
<dbReference type="Proteomes" id="UP001562354">
    <property type="component" value="Unassembled WGS sequence"/>
</dbReference>
<protein>
    <recommendedName>
        <fullName evidence="15">E3 ubiquitin protein ligase</fullName>
        <ecNumber evidence="15">2.3.2.27</ecNumber>
    </recommendedName>
</protein>
<dbReference type="Gene3D" id="3.30.40.10">
    <property type="entry name" value="Zinc/RING finger domain, C3HC4 (zinc finger)"/>
    <property type="match status" value="1"/>
</dbReference>
<dbReference type="PANTHER" id="PTHR23163">
    <property type="entry name" value="RING FINGER PROTEIN-RELATED"/>
    <property type="match status" value="1"/>
</dbReference>
<evidence type="ECO:0000256" key="11">
    <source>
        <dbReference type="ARBA" id="ARBA00023054"/>
    </source>
</evidence>
<dbReference type="Pfam" id="PF08647">
    <property type="entry name" value="BRE1"/>
    <property type="match status" value="1"/>
</dbReference>
<accession>A0ABR3P8U5</accession>
<dbReference type="Pfam" id="PF00097">
    <property type="entry name" value="zf-C3HC4"/>
    <property type="match status" value="1"/>
</dbReference>
<reference evidence="19 20" key="1">
    <citation type="submission" date="2024-07" db="EMBL/GenBank/DDBJ databases">
        <title>Draft sequence of the Neodothiora populina.</title>
        <authorList>
            <person name="Drown D.D."/>
            <person name="Schuette U.S."/>
            <person name="Buechlein A.B."/>
            <person name="Rusch D.R."/>
            <person name="Winton L.W."/>
            <person name="Adams G.A."/>
        </authorList>
    </citation>
    <scope>NUCLEOTIDE SEQUENCE [LARGE SCALE GENOMIC DNA]</scope>
    <source>
        <strain evidence="19 20">CPC 39397</strain>
    </source>
</reference>
<keyword evidence="12 15" id="KW-0539">Nucleus</keyword>
<evidence type="ECO:0000256" key="17">
    <source>
        <dbReference type="SAM" id="MobiDB-lite"/>
    </source>
</evidence>
<evidence type="ECO:0000256" key="15">
    <source>
        <dbReference type="RuleBase" id="RU365038"/>
    </source>
</evidence>
<feature type="coiled-coil region" evidence="16">
    <location>
        <begin position="609"/>
        <end position="636"/>
    </location>
</feature>
<dbReference type="GeneID" id="95976675"/>
<sequence length="708" mass="79917">MEDRKRSLAADPDESYPSKRQATTNGTHIRMSDPDKEKDIENFQKDAILRQMREYKRERNLYEAQVSDLTKRSQHHDDHLRTIDAWFSQLLDEIRLILGDIVSANEPGQELFKSSLLFENQDVFQEHLKQRSANIKSAIKDVFSKVPTPQPDVKHLQERLAALLAAEKAHIVESQRIISERDQLEKRLEHASYRYLMAEKKMDRAKSAAVQKLESQAIMGGNSDSSNTTDKKPSKDNTETNGEVDPAATAASDAARKEALAAAERRKVQTEQLEVENKRLTEELTSAKARLASLSDDDYAKTDLYKLLKSQHEDVIKRVNDLEATNVHLREEAHKLQGERTAYRTQLEDESRAAQGELESQLARAETDLARIRNIRDELQGDVNIRTAQQDQQKLTLEQTKELADASQNRIAALESELERMRLQLGESTAASSAALDDLDSDALKARVQTLESQYSLLEKELPSMEAAWRKTQALATKKVAEVAAWEEQRARLIGEKTKADQKYYSTVKAKDAREGELRMLKAQNARSSEIVSQLKDAEANSRGLIINYEKQLSEAKESLASLSQQNRSLQQKIGETSIVMEKLKSDVTGLKKLMTDKDSTAHAAATAKRHAEVELEQLKVRLEETKKALEVQKRKNSGKGSSDGSDDWRRIAICPICNSKIRNHMLKTCGHVFCTNCVDNLIKNRNRKCPSCGKAFGNGDHMPIHLA</sequence>
<keyword evidence="9 15" id="KW-0862">Zinc</keyword>
<evidence type="ECO:0000256" key="6">
    <source>
        <dbReference type="ARBA" id="ARBA00022723"/>
    </source>
</evidence>
<dbReference type="PROSITE" id="PS50089">
    <property type="entry name" value="ZF_RING_2"/>
    <property type="match status" value="1"/>
</dbReference>
<feature type="domain" description="RING-type" evidence="18">
    <location>
        <begin position="655"/>
        <end position="693"/>
    </location>
</feature>
<feature type="compositionally biased region" description="Basic and acidic residues" evidence="17">
    <location>
        <begin position="229"/>
        <end position="238"/>
    </location>
</feature>
<comment type="pathway">
    <text evidence="3 15">Protein modification; protein ubiquitination.</text>
</comment>
<feature type="coiled-coil region" evidence="16">
    <location>
        <begin position="521"/>
        <end position="573"/>
    </location>
</feature>
<evidence type="ECO:0000256" key="14">
    <source>
        <dbReference type="PROSITE-ProRule" id="PRU00175"/>
    </source>
</evidence>
<evidence type="ECO:0000256" key="10">
    <source>
        <dbReference type="ARBA" id="ARBA00022853"/>
    </source>
</evidence>
<dbReference type="SUPFAM" id="SSF57850">
    <property type="entry name" value="RING/U-box"/>
    <property type="match status" value="1"/>
</dbReference>
<keyword evidence="5 15" id="KW-0808">Transferase</keyword>
<dbReference type="RefSeq" id="XP_069198873.1">
    <property type="nucleotide sequence ID" value="XM_069342371.1"/>
</dbReference>
<dbReference type="Pfam" id="PF26095">
    <property type="entry name" value="CC_Bre1"/>
    <property type="match status" value="1"/>
</dbReference>
<evidence type="ECO:0000256" key="8">
    <source>
        <dbReference type="ARBA" id="ARBA00022786"/>
    </source>
</evidence>
<dbReference type="SMART" id="SM00184">
    <property type="entry name" value="RING"/>
    <property type="match status" value="1"/>
</dbReference>
<evidence type="ECO:0000256" key="7">
    <source>
        <dbReference type="ARBA" id="ARBA00022771"/>
    </source>
</evidence>
<dbReference type="InterPro" id="IPR018957">
    <property type="entry name" value="Znf_C3HC4_RING-type"/>
</dbReference>
<dbReference type="InterPro" id="IPR001841">
    <property type="entry name" value="Znf_RING"/>
</dbReference>
<comment type="function">
    <text evidence="13">E3 ubiquitin-protein ligase that mediates monoubiquitination of histone H2B to form H2BK123ub1. H2BK123ub1 gives a specific tag for epigenetic transcriptional activation and is also a prerequisite for H3K4me and H3K79me formation.</text>
</comment>
<dbReference type="EMBL" id="JBFMKM010000012">
    <property type="protein sequence ID" value="KAL1302597.1"/>
    <property type="molecule type" value="Genomic_DNA"/>
</dbReference>
<keyword evidence="6 15" id="KW-0479">Metal-binding</keyword>
<evidence type="ECO:0000313" key="19">
    <source>
        <dbReference type="EMBL" id="KAL1302597.1"/>
    </source>
</evidence>
<feature type="region of interest" description="Disordered" evidence="17">
    <location>
        <begin position="207"/>
        <end position="258"/>
    </location>
</feature>
<dbReference type="InterPro" id="IPR058643">
    <property type="entry name" value="BRE1-like_CC"/>
</dbReference>
<name>A0ABR3P8U5_9PEZI</name>
<dbReference type="InterPro" id="IPR017907">
    <property type="entry name" value="Znf_RING_CS"/>
</dbReference>
<evidence type="ECO:0000256" key="12">
    <source>
        <dbReference type="ARBA" id="ARBA00023242"/>
    </source>
</evidence>
<evidence type="ECO:0000256" key="3">
    <source>
        <dbReference type="ARBA" id="ARBA00004906"/>
    </source>
</evidence>
<evidence type="ECO:0000256" key="2">
    <source>
        <dbReference type="ARBA" id="ARBA00004123"/>
    </source>
</evidence>
<comment type="catalytic activity">
    <reaction evidence="1 15">
        <text>S-ubiquitinyl-[E2 ubiquitin-conjugating enzyme]-L-cysteine + [acceptor protein]-L-lysine = [E2 ubiquitin-conjugating enzyme]-L-cysteine + N(6)-ubiquitinyl-[acceptor protein]-L-lysine.</text>
        <dbReference type="EC" id="2.3.2.27"/>
    </reaction>
</comment>
<feature type="coiled-coil region" evidence="16">
    <location>
        <begin position="45"/>
        <end position="72"/>
    </location>
</feature>
<comment type="similarity">
    <text evidence="4 15">Belongs to the BRE1 family.</text>
</comment>
<dbReference type="PANTHER" id="PTHR23163:SF0">
    <property type="entry name" value="E3 UBIQUITIN-PROTEIN LIGASE BRE1"/>
    <property type="match status" value="1"/>
</dbReference>
<dbReference type="PROSITE" id="PS00518">
    <property type="entry name" value="ZF_RING_1"/>
    <property type="match status" value="1"/>
</dbReference>
<feature type="coiled-coil region" evidence="16">
    <location>
        <begin position="263"/>
        <end position="468"/>
    </location>
</feature>